<protein>
    <submittedName>
        <fullName evidence="2">Uncharacterized protein</fullName>
    </submittedName>
</protein>
<feature type="compositionally biased region" description="Polar residues" evidence="1">
    <location>
        <begin position="19"/>
        <end position="31"/>
    </location>
</feature>
<keyword evidence="3" id="KW-1185">Reference proteome</keyword>
<feature type="compositionally biased region" description="Basic and acidic residues" evidence="1">
    <location>
        <begin position="1"/>
        <end position="18"/>
    </location>
</feature>
<proteinExistence type="predicted"/>
<evidence type="ECO:0000313" key="3">
    <source>
        <dbReference type="Proteomes" id="UP000485058"/>
    </source>
</evidence>
<comment type="caution">
    <text evidence="2">The sequence shown here is derived from an EMBL/GenBank/DDBJ whole genome shotgun (WGS) entry which is preliminary data.</text>
</comment>
<organism evidence="2 3">
    <name type="scientific">Haematococcus lacustris</name>
    <name type="common">Green alga</name>
    <name type="synonym">Haematococcus pluvialis</name>
    <dbReference type="NCBI Taxonomy" id="44745"/>
    <lineage>
        <taxon>Eukaryota</taxon>
        <taxon>Viridiplantae</taxon>
        <taxon>Chlorophyta</taxon>
        <taxon>core chlorophytes</taxon>
        <taxon>Chlorophyceae</taxon>
        <taxon>CS clade</taxon>
        <taxon>Chlamydomonadales</taxon>
        <taxon>Haematococcaceae</taxon>
        <taxon>Haematococcus</taxon>
    </lineage>
</organism>
<sequence>QALAGKVEEKETALRQLKEANSMTPGCMQAS</sequence>
<feature type="region of interest" description="Disordered" evidence="1">
    <location>
        <begin position="1"/>
        <end position="31"/>
    </location>
</feature>
<evidence type="ECO:0000313" key="2">
    <source>
        <dbReference type="EMBL" id="GFH15352.1"/>
    </source>
</evidence>
<dbReference type="AlphaFoldDB" id="A0A699ZI55"/>
<dbReference type="Proteomes" id="UP000485058">
    <property type="component" value="Unassembled WGS sequence"/>
</dbReference>
<gene>
    <name evidence="2" type="ORF">HaLaN_11562</name>
</gene>
<name>A0A699ZI55_HAELA</name>
<accession>A0A699ZI55</accession>
<dbReference type="EMBL" id="BLLF01000840">
    <property type="protein sequence ID" value="GFH15352.1"/>
    <property type="molecule type" value="Genomic_DNA"/>
</dbReference>
<reference evidence="2 3" key="1">
    <citation type="submission" date="2020-02" db="EMBL/GenBank/DDBJ databases">
        <title>Draft genome sequence of Haematococcus lacustris strain NIES-144.</title>
        <authorList>
            <person name="Morimoto D."/>
            <person name="Nakagawa S."/>
            <person name="Yoshida T."/>
            <person name="Sawayama S."/>
        </authorList>
    </citation>
    <scope>NUCLEOTIDE SEQUENCE [LARGE SCALE GENOMIC DNA]</scope>
    <source>
        <strain evidence="2 3">NIES-144</strain>
    </source>
</reference>
<feature type="non-terminal residue" evidence="2">
    <location>
        <position position="1"/>
    </location>
</feature>
<evidence type="ECO:0000256" key="1">
    <source>
        <dbReference type="SAM" id="MobiDB-lite"/>
    </source>
</evidence>